<evidence type="ECO:0000256" key="6">
    <source>
        <dbReference type="ARBA" id="ARBA00023242"/>
    </source>
</evidence>
<keyword evidence="5 7" id="KW-0371">Homeobox</keyword>
<dbReference type="PANTHER" id="PTHR15116:SF16">
    <property type="entry name" value="DEFECTIVE PROVENTRICULUS, ISOFORM A"/>
    <property type="match status" value="1"/>
</dbReference>
<evidence type="ECO:0000256" key="3">
    <source>
        <dbReference type="ARBA" id="ARBA00022843"/>
    </source>
</evidence>
<comment type="caution">
    <text evidence="12">The sequence shown here is derived from an EMBL/GenBank/DDBJ whole genome shotgun (WGS) entry which is preliminary data.</text>
</comment>
<dbReference type="AlphaFoldDB" id="A0AA88ICQ2"/>
<feature type="compositionally biased region" description="Basic and acidic residues" evidence="9">
    <location>
        <begin position="373"/>
        <end position="385"/>
    </location>
</feature>
<keyword evidence="3" id="KW-0832">Ubl conjugation</keyword>
<feature type="compositionally biased region" description="Acidic residues" evidence="9">
    <location>
        <begin position="390"/>
        <end position="404"/>
    </location>
</feature>
<dbReference type="PROSITE" id="PS50071">
    <property type="entry name" value="HOMEOBOX_2"/>
    <property type="match status" value="2"/>
</dbReference>
<evidence type="ECO:0008006" key="14">
    <source>
        <dbReference type="Google" id="ProtNLM"/>
    </source>
</evidence>
<evidence type="ECO:0000259" key="11">
    <source>
        <dbReference type="PROSITE" id="PS51982"/>
    </source>
</evidence>
<evidence type="ECO:0000256" key="7">
    <source>
        <dbReference type="PROSITE-ProRule" id="PRU00108"/>
    </source>
</evidence>
<dbReference type="PROSITE" id="PS51982">
    <property type="entry name" value="CMP"/>
    <property type="match status" value="1"/>
</dbReference>
<comment type="subcellular location">
    <subcellularLocation>
        <location evidence="1 7 8">Nucleus</location>
    </subcellularLocation>
</comment>
<dbReference type="EMBL" id="JAVRJZ010000002">
    <property type="protein sequence ID" value="KAK2725899.1"/>
    <property type="molecule type" value="Genomic_DNA"/>
</dbReference>
<protein>
    <recommendedName>
        <fullName evidence="14">Homeobox domain-containing protein</fullName>
    </recommendedName>
</protein>
<sequence length="616" mass="70488">MADLQLGMSALAQNPRDFWPALYASRAPGAFSISQLIMTEQIKQYQKERLATSLAEKCAETYVAPNDLKKDEPFDMTKKSQTPTMDMKDGENRINCGKLIPVHCVVEIETRINSSCDVAPTLEADSYVMVPATTSFSDIIPVAMGKLGYEDDIGEATAKLVVKNWKPLHLDQIAFPTDNVGRILGEMTNIATLKISIKRNCEKVARELKEKLLKILLPQSKKMLSSLGCPLDEEYLQKLGSDKSCEVPTEEMFRRFEDWFRNQNNNSQPASTRVPELERTSISSLTNPLLSSDTSQIMSSSFGTGRTRVRTTFDPDFELPRLQKWFLENPHPTRSQILDYVQELNSLESRRGRKPLDMPNIVYWFKNARAAQKRSESRENEESKSLNDLTDNDDEEPLNDSTTDDDLRKEIVVTIKDECDENDRVSRASNESEIESEYDEFDNHNEKKTTASVGESPENLSCKEERSYQSESGSSWSPQKYSQDQHSQIIERYSNFQVPIGPPPLIGTGGLMYMPPYINSFSQMGQNASGLSCLSEERRKRNRTFIDPVSEVPLLEHWFSINTHPAHSMVVRFTDELNRQQYRQKFPKLEPKNVQFWFKNRRAKCKRLKTATEIEF</sequence>
<feature type="compositionally biased region" description="Polar residues" evidence="9">
    <location>
        <begin position="469"/>
        <end position="484"/>
    </location>
</feature>
<dbReference type="Pfam" id="PF00046">
    <property type="entry name" value="Homeodomain"/>
    <property type="match status" value="2"/>
</dbReference>
<keyword evidence="2" id="KW-0677">Repeat</keyword>
<feature type="domain" description="Homeobox" evidence="10">
    <location>
        <begin position="538"/>
        <end position="608"/>
    </location>
</feature>
<keyword evidence="13" id="KW-1185">Reference proteome</keyword>
<proteinExistence type="predicted"/>
<evidence type="ECO:0000313" key="12">
    <source>
        <dbReference type="EMBL" id="KAK2725899.1"/>
    </source>
</evidence>
<dbReference type="InterPro" id="IPR009057">
    <property type="entry name" value="Homeodomain-like_sf"/>
</dbReference>
<organism evidence="12 13">
    <name type="scientific">Artemia franciscana</name>
    <name type="common">Brine shrimp</name>
    <name type="synonym">Artemia sanfranciscana</name>
    <dbReference type="NCBI Taxonomy" id="6661"/>
    <lineage>
        <taxon>Eukaryota</taxon>
        <taxon>Metazoa</taxon>
        <taxon>Ecdysozoa</taxon>
        <taxon>Arthropoda</taxon>
        <taxon>Crustacea</taxon>
        <taxon>Branchiopoda</taxon>
        <taxon>Anostraca</taxon>
        <taxon>Artemiidae</taxon>
        <taxon>Artemia</taxon>
    </lineage>
</organism>
<reference evidence="12" key="1">
    <citation type="submission" date="2023-07" db="EMBL/GenBank/DDBJ databases">
        <title>Chromosome-level genome assembly of Artemia franciscana.</title>
        <authorList>
            <person name="Jo E."/>
        </authorList>
    </citation>
    <scope>NUCLEOTIDE SEQUENCE</scope>
    <source>
        <tissue evidence="12">Whole body</tissue>
    </source>
</reference>
<dbReference type="GO" id="GO:0000978">
    <property type="term" value="F:RNA polymerase II cis-regulatory region sequence-specific DNA binding"/>
    <property type="evidence" value="ECO:0007669"/>
    <property type="project" value="TreeGrafter"/>
</dbReference>
<evidence type="ECO:0000256" key="2">
    <source>
        <dbReference type="ARBA" id="ARBA00022737"/>
    </source>
</evidence>
<dbReference type="PANTHER" id="PTHR15116">
    <property type="entry name" value="DNA-BINDING PROTEIN SATB FAMILY MEMBER"/>
    <property type="match status" value="1"/>
</dbReference>
<dbReference type="Pfam" id="PF16534">
    <property type="entry name" value="ULD"/>
    <property type="match status" value="1"/>
</dbReference>
<dbReference type="FunFam" id="1.10.10.60:FF:000169">
    <property type="entry name" value="DNA-binding protein SATB1"/>
    <property type="match status" value="2"/>
</dbReference>
<dbReference type="SMART" id="SM00389">
    <property type="entry name" value="HOX"/>
    <property type="match status" value="2"/>
</dbReference>
<dbReference type="InterPro" id="IPR032392">
    <property type="entry name" value="ULD"/>
</dbReference>
<evidence type="ECO:0000256" key="8">
    <source>
        <dbReference type="RuleBase" id="RU000682"/>
    </source>
</evidence>
<feature type="domain" description="CMP" evidence="11">
    <location>
        <begin position="97"/>
        <end position="199"/>
    </location>
</feature>
<evidence type="ECO:0000313" key="13">
    <source>
        <dbReference type="Proteomes" id="UP001187531"/>
    </source>
</evidence>
<dbReference type="SUPFAM" id="SSF46689">
    <property type="entry name" value="Homeodomain-like"/>
    <property type="match status" value="2"/>
</dbReference>
<evidence type="ECO:0000256" key="5">
    <source>
        <dbReference type="ARBA" id="ARBA00023155"/>
    </source>
</evidence>
<gene>
    <name evidence="12" type="ORF">QYM36_000391</name>
</gene>
<feature type="DNA-binding region" description="Homeobox" evidence="7">
    <location>
        <begin position="307"/>
        <end position="376"/>
    </location>
</feature>
<dbReference type="Proteomes" id="UP001187531">
    <property type="component" value="Unassembled WGS sequence"/>
</dbReference>
<dbReference type="GO" id="GO:0006338">
    <property type="term" value="P:chromatin remodeling"/>
    <property type="evidence" value="ECO:0007669"/>
    <property type="project" value="InterPro"/>
</dbReference>
<keyword evidence="4 7" id="KW-0238">DNA-binding</keyword>
<evidence type="ECO:0000256" key="4">
    <source>
        <dbReference type="ARBA" id="ARBA00023125"/>
    </source>
</evidence>
<dbReference type="GO" id="GO:0005634">
    <property type="term" value="C:nucleus"/>
    <property type="evidence" value="ECO:0007669"/>
    <property type="project" value="UniProtKB-SubCell"/>
</dbReference>
<accession>A0AA88ICQ2</accession>
<dbReference type="Gene3D" id="3.10.20.710">
    <property type="entry name" value="SATB, ubiquitin-like oligomerisation domain"/>
    <property type="match status" value="1"/>
</dbReference>
<feature type="region of interest" description="Disordered" evidence="9">
    <location>
        <begin position="421"/>
        <end position="484"/>
    </location>
</feature>
<feature type="DNA-binding region" description="Homeobox" evidence="7">
    <location>
        <begin position="540"/>
        <end position="609"/>
    </location>
</feature>
<evidence type="ECO:0000256" key="9">
    <source>
        <dbReference type="SAM" id="MobiDB-lite"/>
    </source>
</evidence>
<name>A0AA88ICQ2_ARTSF</name>
<dbReference type="InterPro" id="IPR038224">
    <property type="entry name" value="SATB_ULD_sf"/>
</dbReference>
<feature type="domain" description="Homeobox" evidence="10">
    <location>
        <begin position="305"/>
        <end position="375"/>
    </location>
</feature>
<dbReference type="InterPro" id="IPR039673">
    <property type="entry name" value="SATB1/SATB2"/>
</dbReference>
<evidence type="ECO:0000256" key="1">
    <source>
        <dbReference type="ARBA" id="ARBA00004123"/>
    </source>
</evidence>
<evidence type="ECO:0000259" key="10">
    <source>
        <dbReference type="PROSITE" id="PS50071"/>
    </source>
</evidence>
<dbReference type="InterPro" id="IPR001356">
    <property type="entry name" value="HD"/>
</dbReference>
<keyword evidence="6 7" id="KW-0539">Nucleus</keyword>
<feature type="region of interest" description="Disordered" evidence="9">
    <location>
        <begin position="372"/>
        <end position="406"/>
    </location>
</feature>
<dbReference type="CDD" id="cd00086">
    <property type="entry name" value="homeodomain"/>
    <property type="match status" value="2"/>
</dbReference>
<dbReference type="Gene3D" id="1.10.10.60">
    <property type="entry name" value="Homeodomain-like"/>
    <property type="match status" value="2"/>
</dbReference>
<dbReference type="GO" id="GO:0000981">
    <property type="term" value="F:DNA-binding transcription factor activity, RNA polymerase II-specific"/>
    <property type="evidence" value="ECO:0007669"/>
    <property type="project" value="TreeGrafter"/>
</dbReference>